<dbReference type="Pfam" id="PF09357">
    <property type="entry name" value="RteC"/>
    <property type="match status" value="1"/>
</dbReference>
<evidence type="ECO:0000313" key="1">
    <source>
        <dbReference type="EMBL" id="MFD2968789.1"/>
    </source>
</evidence>
<dbReference type="InterPro" id="IPR018534">
    <property type="entry name" value="Tet_reg_excision_RteC"/>
</dbReference>
<sequence>MLSIEYETLYSSMLEQLQNINGALDEAANNLSDSLYCTVSSLQSLREMLKKYPPEDEAEQIYFFKYVKPKFQSWHIYVIEIHHLLLSVPIGTEQMIRDYYMNELHVINRFTQRYAFYYQYYLTNETSKDADFFLPSNKTEFPPEQENIVVEAGFATNMDFIFAKFRAFDMLRDFIIKRVRLLYQKVELGILSELVTARKFWWSGDKVELIELAYGIYHTHRFNGGAAEINDIVQWLEESLHVDLGQAYRMFLDIRRRKTVSYTKYLDEMSAAIHHHIDESNSLKRKKKKVLRST</sequence>
<reference evidence="2" key="1">
    <citation type="journal article" date="2019" name="Int. J. Syst. Evol. Microbiol.">
        <title>The Global Catalogue of Microorganisms (GCM) 10K type strain sequencing project: providing services to taxonomists for standard genome sequencing and annotation.</title>
        <authorList>
            <consortium name="The Broad Institute Genomics Platform"/>
            <consortium name="The Broad Institute Genome Sequencing Center for Infectious Disease"/>
            <person name="Wu L."/>
            <person name="Ma J."/>
        </authorList>
    </citation>
    <scope>NUCLEOTIDE SEQUENCE [LARGE SCALE GENOMIC DNA]</scope>
    <source>
        <strain evidence="2">KCTC 22814</strain>
    </source>
</reference>
<name>A0ABW6BKI1_9SPHI</name>
<protein>
    <submittedName>
        <fullName evidence="1">RteC domain-containing protein</fullName>
    </submittedName>
</protein>
<proteinExistence type="predicted"/>
<dbReference type="EMBL" id="JBHUPB010000010">
    <property type="protein sequence ID" value="MFD2968789.1"/>
    <property type="molecule type" value="Genomic_DNA"/>
</dbReference>
<dbReference type="RefSeq" id="WP_320184944.1">
    <property type="nucleotide sequence ID" value="NZ_CP138332.1"/>
</dbReference>
<keyword evidence="2" id="KW-1185">Reference proteome</keyword>
<organism evidence="1 2">
    <name type="scientific">Sphingobacterium bambusae</name>
    <dbReference type="NCBI Taxonomy" id="662858"/>
    <lineage>
        <taxon>Bacteria</taxon>
        <taxon>Pseudomonadati</taxon>
        <taxon>Bacteroidota</taxon>
        <taxon>Sphingobacteriia</taxon>
        <taxon>Sphingobacteriales</taxon>
        <taxon>Sphingobacteriaceae</taxon>
        <taxon>Sphingobacterium</taxon>
    </lineage>
</organism>
<comment type="caution">
    <text evidence="1">The sequence shown here is derived from an EMBL/GenBank/DDBJ whole genome shotgun (WGS) entry which is preliminary data.</text>
</comment>
<dbReference type="Proteomes" id="UP001597525">
    <property type="component" value="Unassembled WGS sequence"/>
</dbReference>
<gene>
    <name evidence="1" type="ORF">ACFS7Y_15430</name>
</gene>
<evidence type="ECO:0000313" key="2">
    <source>
        <dbReference type="Proteomes" id="UP001597525"/>
    </source>
</evidence>
<accession>A0ABW6BKI1</accession>